<comment type="similarity">
    <text evidence="1">Belongs to the short-chain dehydrogenases/reductases (SDR) family.</text>
</comment>
<evidence type="ECO:0000313" key="6">
    <source>
        <dbReference type="Proteomes" id="UP000651452"/>
    </source>
</evidence>
<evidence type="ECO:0000256" key="3">
    <source>
        <dbReference type="ARBA" id="ARBA00023002"/>
    </source>
</evidence>
<dbReference type="EMBL" id="RZGK01000012">
    <property type="protein sequence ID" value="KAF9695319.1"/>
    <property type="molecule type" value="Genomic_DNA"/>
</dbReference>
<dbReference type="GO" id="GO:0016616">
    <property type="term" value="F:oxidoreductase activity, acting on the CH-OH group of donors, NAD or NADP as acceptor"/>
    <property type="evidence" value="ECO:0007669"/>
    <property type="project" value="TreeGrafter"/>
</dbReference>
<evidence type="ECO:0000313" key="5">
    <source>
        <dbReference type="EMBL" id="KAF9695319.1"/>
    </source>
</evidence>
<protein>
    <submittedName>
        <fullName evidence="5">Uncharacterized protein</fullName>
    </submittedName>
</protein>
<dbReference type="PROSITE" id="PS00061">
    <property type="entry name" value="ADH_SHORT"/>
    <property type="match status" value="1"/>
</dbReference>
<accession>A0A8H7MGB8</accession>
<keyword evidence="3" id="KW-0560">Oxidoreductase</keyword>
<dbReference type="PANTHER" id="PTHR42760:SF83">
    <property type="entry name" value="(3R)-3-HYDROXYACYL-COA DEHYDROGENASE"/>
    <property type="match status" value="1"/>
</dbReference>
<keyword evidence="6" id="KW-1185">Reference proteome</keyword>
<dbReference type="Pfam" id="PF13561">
    <property type="entry name" value="adh_short_C2"/>
    <property type="match status" value="1"/>
</dbReference>
<dbReference type="FunFam" id="3.40.50.720:FF:000084">
    <property type="entry name" value="Short-chain dehydrogenase reductase"/>
    <property type="match status" value="1"/>
</dbReference>
<proteinExistence type="inferred from homology"/>
<sequence length="371" mass="39897">MLTLMSLPQSKYVRTCLNERSLDKVDCAIRESCIIHPTSPHFSATTSSLRLHDDESPGTSQSSRLLVRICLPSPLTITYLSHQSSQYLKQKFKQQSRNGKAVPRQSSPHNRGRKRHWVRHNSSRPFHSALQLTTNSPPRRATALKLSSLGAKLAVCDINTSSLADLASAVETKTFTEAVDVGNTAQVDAFIASTIQELGSIDYVFNCAGVNPTSIPLGSTTDAYWDKLVNTNLKGVFLVTRACLPHLQRGSAIVNVSSISGIRGSALQSVYCTTKFGLIGMSKSLALELGPSGIRVNCVAPGYIDTPTNAGIVKGGEAVERMRTGNALGRLGTPEEVADVVAFLMGDETRYVNGSVVEIDGGLKMSSTTSK</sequence>
<feature type="compositionally biased region" description="Basic residues" evidence="4">
    <location>
        <begin position="110"/>
        <end position="120"/>
    </location>
</feature>
<organism evidence="5 6">
    <name type="scientific">Ascochyta lentis</name>
    <dbReference type="NCBI Taxonomy" id="205686"/>
    <lineage>
        <taxon>Eukaryota</taxon>
        <taxon>Fungi</taxon>
        <taxon>Dikarya</taxon>
        <taxon>Ascomycota</taxon>
        <taxon>Pezizomycotina</taxon>
        <taxon>Dothideomycetes</taxon>
        <taxon>Pleosporomycetidae</taxon>
        <taxon>Pleosporales</taxon>
        <taxon>Pleosporineae</taxon>
        <taxon>Didymellaceae</taxon>
        <taxon>Ascochyta</taxon>
    </lineage>
</organism>
<dbReference type="GO" id="GO:0006633">
    <property type="term" value="P:fatty acid biosynthetic process"/>
    <property type="evidence" value="ECO:0007669"/>
    <property type="project" value="TreeGrafter"/>
</dbReference>
<dbReference type="PRINTS" id="PR00080">
    <property type="entry name" value="SDRFAMILY"/>
</dbReference>
<dbReference type="OrthoDB" id="1669814at2759"/>
<dbReference type="GO" id="GO:0048038">
    <property type="term" value="F:quinone binding"/>
    <property type="evidence" value="ECO:0007669"/>
    <property type="project" value="TreeGrafter"/>
</dbReference>
<reference evidence="5" key="1">
    <citation type="submission" date="2018-12" db="EMBL/GenBank/DDBJ databases">
        <authorList>
            <person name="Syme R.A."/>
            <person name="Farfan-Caceres L."/>
            <person name="Lichtenzveig J."/>
        </authorList>
    </citation>
    <scope>NUCLEOTIDE SEQUENCE</scope>
    <source>
        <strain evidence="5">Al4</strain>
    </source>
</reference>
<evidence type="ECO:0000256" key="2">
    <source>
        <dbReference type="ARBA" id="ARBA00022857"/>
    </source>
</evidence>
<evidence type="ECO:0000256" key="4">
    <source>
        <dbReference type="SAM" id="MobiDB-lite"/>
    </source>
</evidence>
<dbReference type="AlphaFoldDB" id="A0A8H7MGB8"/>
<dbReference type="InterPro" id="IPR020904">
    <property type="entry name" value="Sc_DH/Rdtase_CS"/>
</dbReference>
<name>A0A8H7MGB8_9PLEO</name>
<dbReference type="SUPFAM" id="SSF51735">
    <property type="entry name" value="NAD(P)-binding Rossmann-fold domains"/>
    <property type="match status" value="1"/>
</dbReference>
<reference evidence="5" key="2">
    <citation type="submission" date="2020-09" db="EMBL/GenBank/DDBJ databases">
        <title>Reference genome assembly for Australian Ascochyta lentis isolate Al4.</title>
        <authorList>
            <person name="Lee R.C."/>
            <person name="Farfan-Caceres L.M."/>
            <person name="Debler J.W."/>
            <person name="Williams A.H."/>
            <person name="Henares B.M."/>
        </authorList>
    </citation>
    <scope>NUCLEOTIDE SEQUENCE</scope>
    <source>
        <strain evidence="5">Al4</strain>
    </source>
</reference>
<evidence type="ECO:0000256" key="1">
    <source>
        <dbReference type="ARBA" id="ARBA00006484"/>
    </source>
</evidence>
<keyword evidence="2" id="KW-0521">NADP</keyword>
<gene>
    <name evidence="5" type="ORF">EKO04_006968</name>
</gene>
<dbReference type="PRINTS" id="PR00081">
    <property type="entry name" value="GDHRDH"/>
</dbReference>
<comment type="caution">
    <text evidence="5">The sequence shown here is derived from an EMBL/GenBank/DDBJ whole genome shotgun (WGS) entry which is preliminary data.</text>
</comment>
<feature type="compositionally biased region" description="Polar residues" evidence="4">
    <location>
        <begin position="90"/>
        <end position="109"/>
    </location>
</feature>
<dbReference type="Gene3D" id="3.40.50.720">
    <property type="entry name" value="NAD(P)-binding Rossmann-like Domain"/>
    <property type="match status" value="1"/>
</dbReference>
<dbReference type="InterPro" id="IPR002347">
    <property type="entry name" value="SDR_fam"/>
</dbReference>
<dbReference type="PANTHER" id="PTHR42760">
    <property type="entry name" value="SHORT-CHAIN DEHYDROGENASES/REDUCTASES FAMILY MEMBER"/>
    <property type="match status" value="1"/>
</dbReference>
<dbReference type="CDD" id="cd05233">
    <property type="entry name" value="SDR_c"/>
    <property type="match status" value="1"/>
</dbReference>
<feature type="region of interest" description="Disordered" evidence="4">
    <location>
        <begin position="90"/>
        <end position="120"/>
    </location>
</feature>
<dbReference type="InterPro" id="IPR036291">
    <property type="entry name" value="NAD(P)-bd_dom_sf"/>
</dbReference>
<dbReference type="Proteomes" id="UP000651452">
    <property type="component" value="Unassembled WGS sequence"/>
</dbReference>